<evidence type="ECO:0000256" key="1">
    <source>
        <dbReference type="ARBA" id="ARBA00023015"/>
    </source>
</evidence>
<dbReference type="InterPro" id="IPR005202">
    <property type="entry name" value="TF_GRAS"/>
</dbReference>
<accession>A0ABD3BDV2</accession>
<evidence type="ECO:0000256" key="2">
    <source>
        <dbReference type="ARBA" id="ARBA00023163"/>
    </source>
</evidence>
<keyword evidence="6" id="KW-1185">Reference proteome</keyword>
<feature type="compositionally biased region" description="Polar residues" evidence="4">
    <location>
        <begin position="97"/>
        <end position="106"/>
    </location>
</feature>
<evidence type="ECO:0000313" key="5">
    <source>
        <dbReference type="EMBL" id="KAL3615576.1"/>
    </source>
</evidence>
<evidence type="ECO:0000313" key="6">
    <source>
        <dbReference type="Proteomes" id="UP001632038"/>
    </source>
</evidence>
<feature type="region of interest" description="Disordered" evidence="4">
    <location>
        <begin position="59"/>
        <end position="112"/>
    </location>
</feature>
<organism evidence="5 6">
    <name type="scientific">Castilleja foliolosa</name>
    <dbReference type="NCBI Taxonomy" id="1961234"/>
    <lineage>
        <taxon>Eukaryota</taxon>
        <taxon>Viridiplantae</taxon>
        <taxon>Streptophyta</taxon>
        <taxon>Embryophyta</taxon>
        <taxon>Tracheophyta</taxon>
        <taxon>Spermatophyta</taxon>
        <taxon>Magnoliopsida</taxon>
        <taxon>eudicotyledons</taxon>
        <taxon>Gunneridae</taxon>
        <taxon>Pentapetalae</taxon>
        <taxon>asterids</taxon>
        <taxon>lamiids</taxon>
        <taxon>Lamiales</taxon>
        <taxon>Orobanchaceae</taxon>
        <taxon>Pedicularideae</taxon>
        <taxon>Castillejinae</taxon>
        <taxon>Castilleja</taxon>
    </lineage>
</organism>
<protein>
    <recommendedName>
        <fullName evidence="7">Scarecrow-like protein 6</fullName>
    </recommendedName>
</protein>
<feature type="region of interest" description="VHIID" evidence="3">
    <location>
        <begin position="405"/>
        <end position="470"/>
    </location>
</feature>
<evidence type="ECO:0000256" key="4">
    <source>
        <dbReference type="SAM" id="MobiDB-lite"/>
    </source>
</evidence>
<comment type="caution">
    <text evidence="5">The sequence shown here is derived from an EMBL/GenBank/DDBJ whole genome shotgun (WGS) entry which is preliminary data.</text>
</comment>
<evidence type="ECO:0000256" key="3">
    <source>
        <dbReference type="PROSITE-ProRule" id="PRU01191"/>
    </source>
</evidence>
<feature type="compositionally biased region" description="Low complexity" evidence="4">
    <location>
        <begin position="69"/>
        <end position="80"/>
    </location>
</feature>
<proteinExistence type="inferred from homology"/>
<comment type="similarity">
    <text evidence="3">Belongs to the GRAS family.</text>
</comment>
<gene>
    <name evidence="5" type="ORF">CASFOL_041237</name>
</gene>
<reference evidence="6" key="1">
    <citation type="journal article" date="2024" name="IScience">
        <title>Strigolactones Initiate the Formation of Haustorium-like Structures in Castilleja.</title>
        <authorList>
            <person name="Buerger M."/>
            <person name="Peterson D."/>
            <person name="Chory J."/>
        </authorList>
    </citation>
    <scope>NUCLEOTIDE SEQUENCE [LARGE SCALE GENOMIC DNA]</scope>
</reference>
<dbReference type="Proteomes" id="UP001632038">
    <property type="component" value="Unassembled WGS sequence"/>
</dbReference>
<feature type="compositionally biased region" description="Gly residues" evidence="4">
    <location>
        <begin position="81"/>
        <end position="90"/>
    </location>
</feature>
<dbReference type="Pfam" id="PF03514">
    <property type="entry name" value="GRAS"/>
    <property type="match status" value="1"/>
</dbReference>
<feature type="region of interest" description="SAW" evidence="3">
    <location>
        <begin position="615"/>
        <end position="686"/>
    </location>
</feature>
<dbReference type="EMBL" id="JAVIJP010000100">
    <property type="protein sequence ID" value="KAL3615576.1"/>
    <property type="molecule type" value="Genomic_DNA"/>
</dbReference>
<keyword evidence="2" id="KW-0804">Transcription</keyword>
<dbReference type="PROSITE" id="PS50985">
    <property type="entry name" value="GRAS"/>
    <property type="match status" value="1"/>
</dbReference>
<dbReference type="PANTHER" id="PTHR31636">
    <property type="entry name" value="OSJNBA0084A10.13 PROTEIN-RELATED"/>
    <property type="match status" value="1"/>
</dbReference>
<sequence>MKGLLFPFDFEGKGVLDLELLVKNKAFFTVSENNPAVNSSYFLKKNCFLNHNNSSLGEPTSVLNPTIPGGPTSSSTLSSSHGGGGDGDTAGVGAVSDTNPSPSSPNAGGADSEFLQFLDTGAAAAYGGGGGGDDWGNVLPAGSPYQEQSIFGWIMEDTVEDPAIANLNKVLQIGGGGGGGLTSPEFEFGGGFGVVDQGDQFSANLMSAISSYPNNTRSIAEKTDLPIFNLINQNQAQQTQNPSLFSPLQHEQSYFGPPQAKRPNLGGPIGTPGAKWSFPDPRQQDMLAQQFPHQLLPHYLPPQRLIGPGPNQNMGELVHIQKQQQTIVDQLYNVAELVQMGNFVLAQGILARLNHFLFPIGEPFNRAAFYCKEALQLLLQTNNNNLNPSPGPSLTFSLVHKIVAYKLFSEISPLTDFTNFTCNQALLEALEGFDRIHIVDFDISYGGQWASFMQELAMRPLGPPFLKITALVDASQSAHDHLKLSLVRENLTQFASEINIEFEFEVTGLDSLTSSFFRVCDNIAVAVNLPIGCISNFNVPLPLVLRFVKQMSPRIVVSVDRGYDRTNLPFASHVIHALQSYSNILESLDAVNMNSDALQKIERFLIQPGIERVVTGRVRWPEKSQHWRNLFLSTGFSPVAFSNFAESQGECVVKRTPVRGFLVEKRQMALVLSWQRKELVSASVWRC</sequence>
<feature type="short sequence motif" description="VHIID" evidence="3">
    <location>
        <begin position="436"/>
        <end position="440"/>
    </location>
</feature>
<dbReference type="AlphaFoldDB" id="A0ABD3BDV2"/>
<comment type="caution">
    <text evidence="3">Lacks conserved residue(s) required for the propagation of feature annotation.</text>
</comment>
<evidence type="ECO:0008006" key="7">
    <source>
        <dbReference type="Google" id="ProtNLM"/>
    </source>
</evidence>
<name>A0ABD3BDV2_9LAMI</name>
<keyword evidence="1" id="KW-0805">Transcription regulation</keyword>